<dbReference type="AlphaFoldDB" id="A0A8H3IRY7"/>
<dbReference type="OrthoDB" id="10347988at2759"/>
<feature type="compositionally biased region" description="Polar residues" evidence="1">
    <location>
        <begin position="1"/>
        <end position="11"/>
    </location>
</feature>
<accession>A0A8H3IRY7</accession>
<dbReference type="Proteomes" id="UP000664203">
    <property type="component" value="Unassembled WGS sequence"/>
</dbReference>
<dbReference type="EMBL" id="CAJPDR010000299">
    <property type="protein sequence ID" value="CAF9931075.1"/>
    <property type="molecule type" value="Genomic_DNA"/>
</dbReference>
<evidence type="ECO:0000256" key="1">
    <source>
        <dbReference type="SAM" id="MobiDB-lite"/>
    </source>
</evidence>
<organism evidence="2 3">
    <name type="scientific">Alectoria fallacina</name>
    <dbReference type="NCBI Taxonomy" id="1903189"/>
    <lineage>
        <taxon>Eukaryota</taxon>
        <taxon>Fungi</taxon>
        <taxon>Dikarya</taxon>
        <taxon>Ascomycota</taxon>
        <taxon>Pezizomycotina</taxon>
        <taxon>Lecanoromycetes</taxon>
        <taxon>OSLEUM clade</taxon>
        <taxon>Lecanoromycetidae</taxon>
        <taxon>Lecanorales</taxon>
        <taxon>Lecanorineae</taxon>
        <taxon>Parmeliaceae</taxon>
        <taxon>Alectoria</taxon>
    </lineage>
</organism>
<evidence type="ECO:0000313" key="2">
    <source>
        <dbReference type="EMBL" id="CAF9931075.1"/>
    </source>
</evidence>
<sequence>MSSPPNGTASNILGPAAGAMASSSSSSLSSSSTVPPPPPPPPPSPTASLLASSPESPEEIISTITVLSSQASSHLRASEQTDDYYDSALALMQVHHTINLLIDRLLPDHSDLVLTRGPFRGKQMLSVLAAEMFNINIRLCEAFSELGMWELVGPRVSNALELAEMSRGHFYVSVEAREWLREMGEIAEEQVGIDSAGAPASDA</sequence>
<gene>
    <name evidence="2" type="ORF">ALECFALPRED_004795</name>
</gene>
<feature type="region of interest" description="Disordered" evidence="1">
    <location>
        <begin position="1"/>
        <end position="54"/>
    </location>
</feature>
<name>A0A8H3IRY7_9LECA</name>
<reference evidence="2" key="1">
    <citation type="submission" date="2021-03" db="EMBL/GenBank/DDBJ databases">
        <authorList>
            <person name="Tagirdzhanova G."/>
        </authorList>
    </citation>
    <scope>NUCLEOTIDE SEQUENCE</scope>
</reference>
<feature type="compositionally biased region" description="Pro residues" evidence="1">
    <location>
        <begin position="34"/>
        <end position="45"/>
    </location>
</feature>
<evidence type="ECO:0000313" key="3">
    <source>
        <dbReference type="Proteomes" id="UP000664203"/>
    </source>
</evidence>
<protein>
    <submittedName>
        <fullName evidence="2">Uncharacterized protein</fullName>
    </submittedName>
</protein>
<keyword evidence="3" id="KW-1185">Reference proteome</keyword>
<proteinExistence type="predicted"/>
<feature type="compositionally biased region" description="Low complexity" evidence="1">
    <location>
        <begin position="21"/>
        <end position="33"/>
    </location>
</feature>
<comment type="caution">
    <text evidence="2">The sequence shown here is derived from an EMBL/GenBank/DDBJ whole genome shotgun (WGS) entry which is preliminary data.</text>
</comment>